<gene>
    <name evidence="2" type="ORF">A3I92_02055</name>
</gene>
<keyword evidence="1" id="KW-0812">Transmembrane</keyword>
<dbReference type="EMBL" id="MGKS01000051">
    <property type="protein sequence ID" value="OGN30396.1"/>
    <property type="molecule type" value="Genomic_DNA"/>
</dbReference>
<evidence type="ECO:0000313" key="3">
    <source>
        <dbReference type="Proteomes" id="UP000177676"/>
    </source>
</evidence>
<keyword evidence="1" id="KW-1133">Transmembrane helix</keyword>
<evidence type="ECO:0000256" key="1">
    <source>
        <dbReference type="SAM" id="Phobius"/>
    </source>
</evidence>
<proteinExistence type="predicted"/>
<evidence type="ECO:0000313" key="2">
    <source>
        <dbReference type="EMBL" id="OGN30396.1"/>
    </source>
</evidence>
<feature type="transmembrane region" description="Helical" evidence="1">
    <location>
        <begin position="45"/>
        <end position="63"/>
    </location>
</feature>
<organism evidence="2 3">
    <name type="scientific">Candidatus Yanofskybacteria bacterium RIFCSPLOWO2_02_FULL_43_10b</name>
    <dbReference type="NCBI Taxonomy" id="1802704"/>
    <lineage>
        <taxon>Bacteria</taxon>
        <taxon>Candidatus Yanofskyibacteriota</taxon>
    </lineage>
</organism>
<accession>A0A1F8H0J9</accession>
<name>A0A1F8H0J9_9BACT</name>
<dbReference type="AlphaFoldDB" id="A0A1F8H0J9"/>
<protein>
    <submittedName>
        <fullName evidence="2">Uncharacterized protein</fullName>
    </submittedName>
</protein>
<feature type="transmembrane region" description="Helical" evidence="1">
    <location>
        <begin position="12"/>
        <end position="33"/>
    </location>
</feature>
<reference evidence="2 3" key="1">
    <citation type="journal article" date="2016" name="Nat. Commun.">
        <title>Thousands of microbial genomes shed light on interconnected biogeochemical processes in an aquifer system.</title>
        <authorList>
            <person name="Anantharaman K."/>
            <person name="Brown C.T."/>
            <person name="Hug L.A."/>
            <person name="Sharon I."/>
            <person name="Castelle C.J."/>
            <person name="Probst A.J."/>
            <person name="Thomas B.C."/>
            <person name="Singh A."/>
            <person name="Wilkins M.J."/>
            <person name="Karaoz U."/>
            <person name="Brodie E.L."/>
            <person name="Williams K.H."/>
            <person name="Hubbard S.S."/>
            <person name="Banfield J.F."/>
        </authorList>
    </citation>
    <scope>NUCLEOTIDE SEQUENCE [LARGE SCALE GENOMIC DNA]</scope>
</reference>
<dbReference type="Proteomes" id="UP000177676">
    <property type="component" value="Unassembled WGS sequence"/>
</dbReference>
<keyword evidence="1" id="KW-0472">Membrane</keyword>
<sequence>MKIMTRRRLFRLIISVSVASSIILIWRGIWYLLDLVDARFFGGSHLFTAIGGIILGLLILYLPDHNLDELSKL</sequence>
<comment type="caution">
    <text evidence="2">The sequence shown here is derived from an EMBL/GenBank/DDBJ whole genome shotgun (WGS) entry which is preliminary data.</text>
</comment>